<evidence type="ECO:0000256" key="2">
    <source>
        <dbReference type="ARBA" id="ARBA00022490"/>
    </source>
</evidence>
<keyword evidence="3" id="KW-0805">Transcription regulation</keyword>
<dbReference type="InterPro" id="IPR012340">
    <property type="entry name" value="NA-bd_OB-fold"/>
</dbReference>
<proteinExistence type="predicted"/>
<evidence type="ECO:0000256" key="1">
    <source>
        <dbReference type="ARBA" id="ARBA00004496"/>
    </source>
</evidence>
<comment type="subcellular location">
    <subcellularLocation>
        <location evidence="1">Cytoplasm</location>
    </subcellularLocation>
</comment>
<dbReference type="InterPro" id="IPR002059">
    <property type="entry name" value="CSP_DNA-bd"/>
</dbReference>
<reference evidence="9" key="1">
    <citation type="submission" date="2017-04" db="EMBL/GenBank/DDBJ databases">
        <authorList>
            <person name="Varghese N."/>
            <person name="Submissions S."/>
        </authorList>
    </citation>
    <scope>NUCLEOTIDE SEQUENCE [LARGE SCALE GENOMIC DNA]</scope>
    <source>
        <strain evidence="9">K3S</strain>
    </source>
</reference>
<evidence type="ECO:0000256" key="6">
    <source>
        <dbReference type="ARBA" id="ARBA00023163"/>
    </source>
</evidence>
<dbReference type="EMBL" id="FWZU01000002">
    <property type="protein sequence ID" value="SMF07589.1"/>
    <property type="molecule type" value="Genomic_DNA"/>
</dbReference>
<dbReference type="GO" id="GO:0003677">
    <property type="term" value="F:DNA binding"/>
    <property type="evidence" value="ECO:0007669"/>
    <property type="project" value="UniProtKB-KW"/>
</dbReference>
<keyword evidence="4" id="KW-0238">DNA-binding</keyword>
<dbReference type="Pfam" id="PF00313">
    <property type="entry name" value="CSD"/>
    <property type="match status" value="1"/>
</dbReference>
<dbReference type="InterPro" id="IPR012156">
    <property type="entry name" value="Cold_shock_CspA"/>
</dbReference>
<feature type="domain" description="CSD" evidence="7">
    <location>
        <begin position="2"/>
        <end position="66"/>
    </location>
</feature>
<dbReference type="SUPFAM" id="SSF50249">
    <property type="entry name" value="Nucleic acid-binding proteins"/>
    <property type="match status" value="1"/>
</dbReference>
<keyword evidence="9" id="KW-1185">Reference proteome</keyword>
<evidence type="ECO:0000256" key="4">
    <source>
        <dbReference type="ARBA" id="ARBA00023125"/>
    </source>
</evidence>
<name>A0A1X7D2Y1_9BACT</name>
<evidence type="ECO:0000313" key="8">
    <source>
        <dbReference type="EMBL" id="SMF07589.1"/>
    </source>
</evidence>
<dbReference type="OrthoDB" id="9800919at2"/>
<dbReference type="Gene3D" id="2.40.50.140">
    <property type="entry name" value="Nucleic acid-binding proteins"/>
    <property type="match status" value="1"/>
</dbReference>
<dbReference type="Proteomes" id="UP000192906">
    <property type="component" value="Unassembled WGS sequence"/>
</dbReference>
<dbReference type="PRINTS" id="PR00050">
    <property type="entry name" value="COLDSHOCK"/>
</dbReference>
<dbReference type="AlphaFoldDB" id="A0A1X7D2Y1"/>
<dbReference type="PANTHER" id="PTHR46565">
    <property type="entry name" value="COLD SHOCK DOMAIN PROTEIN 2"/>
    <property type="match status" value="1"/>
</dbReference>
<dbReference type="PANTHER" id="PTHR46565:SF20">
    <property type="entry name" value="COLD SHOCK DOMAIN-CONTAINING PROTEIN 4"/>
    <property type="match status" value="1"/>
</dbReference>
<dbReference type="PIRSF" id="PIRSF002599">
    <property type="entry name" value="Cold_shock_A"/>
    <property type="match status" value="1"/>
</dbReference>
<dbReference type="PROSITE" id="PS51857">
    <property type="entry name" value="CSD_2"/>
    <property type="match status" value="1"/>
</dbReference>
<keyword evidence="5" id="KW-0010">Activator</keyword>
<keyword evidence="6" id="KW-0804">Transcription</keyword>
<dbReference type="STRING" id="1519643.SAMN06295933_1571"/>
<protein>
    <submittedName>
        <fullName evidence="8">Cold shock protein (Beta-ribbon, CspA family)</fullName>
    </submittedName>
</protein>
<evidence type="ECO:0000256" key="5">
    <source>
        <dbReference type="ARBA" id="ARBA00023159"/>
    </source>
</evidence>
<dbReference type="RefSeq" id="WP_085100785.1">
    <property type="nucleotide sequence ID" value="NZ_FWZU01000002.1"/>
</dbReference>
<dbReference type="CDD" id="cd04458">
    <property type="entry name" value="CSP_CDS"/>
    <property type="match status" value="1"/>
</dbReference>
<dbReference type="GO" id="GO:0005829">
    <property type="term" value="C:cytosol"/>
    <property type="evidence" value="ECO:0007669"/>
    <property type="project" value="UniProtKB-ARBA"/>
</dbReference>
<keyword evidence="2" id="KW-0963">Cytoplasm</keyword>
<dbReference type="InterPro" id="IPR011129">
    <property type="entry name" value="CSD"/>
</dbReference>
<evidence type="ECO:0000259" key="7">
    <source>
        <dbReference type="PROSITE" id="PS51857"/>
    </source>
</evidence>
<evidence type="ECO:0000313" key="9">
    <source>
        <dbReference type="Proteomes" id="UP000192906"/>
    </source>
</evidence>
<sequence>MSSKGIVSWFNEQKGFGFIIDEAGRDVYVHYSEVIRDGFKTLNVGEKVVFELIDDSLAPKAASVRILNY</sequence>
<dbReference type="SMART" id="SM00357">
    <property type="entry name" value="CSP"/>
    <property type="match status" value="1"/>
</dbReference>
<accession>A0A1X7D2Y1</accession>
<gene>
    <name evidence="8" type="ORF">SAMN06295933_1571</name>
</gene>
<organism evidence="8 9">
    <name type="scientific">Desulfovibrio gilichinskyi</name>
    <dbReference type="NCBI Taxonomy" id="1519643"/>
    <lineage>
        <taxon>Bacteria</taxon>
        <taxon>Pseudomonadati</taxon>
        <taxon>Thermodesulfobacteriota</taxon>
        <taxon>Desulfovibrionia</taxon>
        <taxon>Desulfovibrionales</taxon>
        <taxon>Desulfovibrionaceae</taxon>
        <taxon>Desulfovibrio</taxon>
    </lineage>
</organism>
<evidence type="ECO:0000256" key="3">
    <source>
        <dbReference type="ARBA" id="ARBA00023015"/>
    </source>
</evidence>